<dbReference type="Gene3D" id="2.40.10.10">
    <property type="entry name" value="Trypsin-like serine proteases"/>
    <property type="match status" value="1"/>
</dbReference>
<evidence type="ECO:0000256" key="1">
    <source>
        <dbReference type="SAM" id="SignalP"/>
    </source>
</evidence>
<feature type="chain" id="PRO_5045247520" evidence="1">
    <location>
        <begin position="25"/>
        <end position="263"/>
    </location>
</feature>
<dbReference type="InterPro" id="IPR043504">
    <property type="entry name" value="Peptidase_S1_PA_chymotrypsin"/>
</dbReference>
<dbReference type="RefSeq" id="WP_232137221.1">
    <property type="nucleotide sequence ID" value="NZ_CP089507.1"/>
</dbReference>
<dbReference type="EMBL" id="JAJQKU010000004">
    <property type="protein sequence ID" value="MCD9098058.1"/>
    <property type="molecule type" value="Genomic_DNA"/>
</dbReference>
<evidence type="ECO:0000313" key="2">
    <source>
        <dbReference type="EMBL" id="MCD9098058.1"/>
    </source>
</evidence>
<sequence length="263" mass="28312">MSAKGYLLAASLTTCLGFSSYALAQSDRIVADPLITSYSQDYGVTPKEAARRMAQLGKISDLEQRLQTEIPDQFGGLVVVHQPTFHVKVFLTEAPAVTLSRFTQDSMFEAVQGTRPLELLQSAQAEISERLQATGIQHESGIDIESSELNFYVLDATTSKTAAAGELASVPYANMIQVPGFIETTATIQGGRQVSGSTQNCTTGFNVVHATSGLRGVTTAGHCDNTLTYSGTTLAFQAELNQGSDDFQWNRHAASTYPNQIFI</sequence>
<feature type="signal peptide" evidence="1">
    <location>
        <begin position="1"/>
        <end position="24"/>
    </location>
</feature>
<organism evidence="2 3">
    <name type="scientific">Luteimonas fraxinea</name>
    <dbReference type="NCBI Taxonomy" id="2901869"/>
    <lineage>
        <taxon>Bacteria</taxon>
        <taxon>Pseudomonadati</taxon>
        <taxon>Pseudomonadota</taxon>
        <taxon>Gammaproteobacteria</taxon>
        <taxon>Lysobacterales</taxon>
        <taxon>Lysobacteraceae</taxon>
        <taxon>Luteimonas</taxon>
    </lineage>
</organism>
<keyword evidence="1" id="KW-0732">Signal</keyword>
<protein>
    <submittedName>
        <fullName evidence="2">S1 family peptidase</fullName>
    </submittedName>
</protein>
<dbReference type="Proteomes" id="UP001430360">
    <property type="component" value="Unassembled WGS sequence"/>
</dbReference>
<keyword evidence="3" id="KW-1185">Reference proteome</keyword>
<name>A0ABS8UHC6_9GAMM</name>
<gene>
    <name evidence="2" type="ORF">LTT95_14025</name>
</gene>
<reference evidence="2" key="2">
    <citation type="journal article" date="2022" name="Syst. Appl. Microbiol.">
        <title>Physiological and genomic characterisation of Luteimonas fraxinea sp. nov., a bacterial species associated with trees tolerant to ash dieback.</title>
        <authorList>
            <person name="Ulrich K."/>
            <person name="Becker R."/>
            <person name="Behrendt U."/>
            <person name="Kube M."/>
            <person name="Schneck V."/>
            <person name="Ulrich A."/>
        </authorList>
    </citation>
    <scope>NUCLEOTIDE SEQUENCE</scope>
    <source>
        <strain evidence="2">A1P009</strain>
    </source>
</reference>
<evidence type="ECO:0000313" key="3">
    <source>
        <dbReference type="Proteomes" id="UP001430360"/>
    </source>
</evidence>
<accession>A0ABS8UHC6</accession>
<reference evidence="2" key="1">
    <citation type="submission" date="2021-12" db="EMBL/GenBank/DDBJ databases">
        <authorList>
            <person name="Ulrich A."/>
        </authorList>
    </citation>
    <scope>NUCLEOTIDE SEQUENCE</scope>
    <source>
        <strain evidence="2">A1P009</strain>
    </source>
</reference>
<comment type="caution">
    <text evidence="2">The sequence shown here is derived from an EMBL/GenBank/DDBJ whole genome shotgun (WGS) entry which is preliminary data.</text>
</comment>
<proteinExistence type="predicted"/>